<dbReference type="Proteomes" id="UP001596074">
    <property type="component" value="Unassembled WGS sequence"/>
</dbReference>
<protein>
    <submittedName>
        <fullName evidence="2">Uncharacterized protein</fullName>
    </submittedName>
</protein>
<evidence type="ECO:0000313" key="2">
    <source>
        <dbReference type="EMBL" id="MFC5753537.1"/>
    </source>
</evidence>
<reference evidence="3" key="1">
    <citation type="journal article" date="2019" name="Int. J. Syst. Evol. Microbiol.">
        <title>The Global Catalogue of Microorganisms (GCM) 10K type strain sequencing project: providing services to taxonomists for standard genome sequencing and annotation.</title>
        <authorList>
            <consortium name="The Broad Institute Genomics Platform"/>
            <consortium name="The Broad Institute Genome Sequencing Center for Infectious Disease"/>
            <person name="Wu L."/>
            <person name="Ma J."/>
        </authorList>
    </citation>
    <scope>NUCLEOTIDE SEQUENCE [LARGE SCALE GENOMIC DNA]</scope>
    <source>
        <strain evidence="3">KCTC 42087</strain>
    </source>
</reference>
<feature type="region of interest" description="Disordered" evidence="1">
    <location>
        <begin position="33"/>
        <end position="56"/>
    </location>
</feature>
<dbReference type="EMBL" id="JBHSON010000116">
    <property type="protein sequence ID" value="MFC5753537.1"/>
    <property type="molecule type" value="Genomic_DNA"/>
</dbReference>
<accession>A0ABW1AGA5</accession>
<proteinExistence type="predicted"/>
<feature type="compositionally biased region" description="Polar residues" evidence="1">
    <location>
        <begin position="76"/>
        <end position="86"/>
    </location>
</feature>
<keyword evidence="3" id="KW-1185">Reference proteome</keyword>
<gene>
    <name evidence="2" type="ORF">ACFPZN_48635</name>
</gene>
<feature type="region of interest" description="Disordered" evidence="1">
    <location>
        <begin position="67"/>
        <end position="86"/>
    </location>
</feature>
<name>A0ABW1AGA5_9ACTN</name>
<dbReference type="RefSeq" id="WP_378290657.1">
    <property type="nucleotide sequence ID" value="NZ_JBHSON010000116.1"/>
</dbReference>
<comment type="caution">
    <text evidence="2">The sequence shown here is derived from an EMBL/GenBank/DDBJ whole genome shotgun (WGS) entry which is preliminary data.</text>
</comment>
<evidence type="ECO:0000256" key="1">
    <source>
        <dbReference type="SAM" id="MobiDB-lite"/>
    </source>
</evidence>
<organism evidence="2 3">
    <name type="scientific">Actinomadura rugatobispora</name>
    <dbReference type="NCBI Taxonomy" id="1994"/>
    <lineage>
        <taxon>Bacteria</taxon>
        <taxon>Bacillati</taxon>
        <taxon>Actinomycetota</taxon>
        <taxon>Actinomycetes</taxon>
        <taxon>Streptosporangiales</taxon>
        <taxon>Thermomonosporaceae</taxon>
        <taxon>Actinomadura</taxon>
    </lineage>
</organism>
<evidence type="ECO:0000313" key="3">
    <source>
        <dbReference type="Proteomes" id="UP001596074"/>
    </source>
</evidence>
<sequence length="86" mass="8915">MTTGRAAMTALAAMTGRAATIVRGVESVRDRAAVAAGSRGVGRGGRRRARAGVRMGRPGIVLDAGNRARHRKGPLPSTTTRCSPMM</sequence>